<dbReference type="Pfam" id="PF00067">
    <property type="entry name" value="p450"/>
    <property type="match status" value="1"/>
</dbReference>
<evidence type="ECO:0000256" key="7">
    <source>
        <dbReference type="RuleBase" id="RU000461"/>
    </source>
</evidence>
<comment type="similarity">
    <text evidence="1 7">Belongs to the cytochrome P450 family.</text>
</comment>
<evidence type="ECO:0008006" key="11">
    <source>
        <dbReference type="Google" id="ProtNLM"/>
    </source>
</evidence>
<dbReference type="PANTHER" id="PTHR24291:SF50">
    <property type="entry name" value="BIFUNCTIONAL ALBAFLAVENONE MONOOXYGENASE_TERPENE SYNTHASE"/>
    <property type="match status" value="1"/>
</dbReference>
<dbReference type="InterPro" id="IPR001128">
    <property type="entry name" value="Cyt_P450"/>
</dbReference>
<dbReference type="Proteomes" id="UP000276215">
    <property type="component" value="Unassembled WGS sequence"/>
</dbReference>
<evidence type="ECO:0000256" key="8">
    <source>
        <dbReference type="SAM" id="MobiDB-lite"/>
    </source>
</evidence>
<dbReference type="EMBL" id="ML120362">
    <property type="protein sequence ID" value="RPB03498.1"/>
    <property type="molecule type" value="Genomic_DNA"/>
</dbReference>
<accession>A0A3N4K1U5</accession>
<evidence type="ECO:0000313" key="10">
    <source>
        <dbReference type="Proteomes" id="UP000276215"/>
    </source>
</evidence>
<dbReference type="AlphaFoldDB" id="A0A3N4K1U5"/>
<dbReference type="GO" id="GO:0004497">
    <property type="term" value="F:monooxygenase activity"/>
    <property type="evidence" value="ECO:0007669"/>
    <property type="project" value="UniProtKB-KW"/>
</dbReference>
<evidence type="ECO:0000313" key="9">
    <source>
        <dbReference type="EMBL" id="RPB03498.1"/>
    </source>
</evidence>
<dbReference type="GO" id="GO:0020037">
    <property type="term" value="F:heme binding"/>
    <property type="evidence" value="ECO:0007669"/>
    <property type="project" value="InterPro"/>
</dbReference>
<dbReference type="InterPro" id="IPR036396">
    <property type="entry name" value="Cyt_P450_sf"/>
</dbReference>
<organism evidence="9 10">
    <name type="scientific">Choiromyces venosus 120613-1</name>
    <dbReference type="NCBI Taxonomy" id="1336337"/>
    <lineage>
        <taxon>Eukaryota</taxon>
        <taxon>Fungi</taxon>
        <taxon>Dikarya</taxon>
        <taxon>Ascomycota</taxon>
        <taxon>Pezizomycotina</taxon>
        <taxon>Pezizomycetes</taxon>
        <taxon>Pezizales</taxon>
        <taxon>Tuberaceae</taxon>
        <taxon>Choiromyces</taxon>
    </lineage>
</organism>
<keyword evidence="2 7" id="KW-0349">Heme</keyword>
<evidence type="ECO:0000256" key="3">
    <source>
        <dbReference type="ARBA" id="ARBA00022723"/>
    </source>
</evidence>
<dbReference type="GO" id="GO:0016705">
    <property type="term" value="F:oxidoreductase activity, acting on paired donors, with incorporation or reduction of molecular oxygen"/>
    <property type="evidence" value="ECO:0007669"/>
    <property type="project" value="InterPro"/>
</dbReference>
<keyword evidence="3 7" id="KW-0479">Metal-binding</keyword>
<dbReference type="InterPro" id="IPR017972">
    <property type="entry name" value="Cyt_P450_CS"/>
</dbReference>
<dbReference type="PANTHER" id="PTHR24291">
    <property type="entry name" value="CYTOCHROME P450 FAMILY 4"/>
    <property type="match status" value="1"/>
</dbReference>
<name>A0A3N4K1U5_9PEZI</name>
<keyword evidence="5 7" id="KW-0408">Iron</keyword>
<proteinExistence type="inferred from homology"/>
<dbReference type="SUPFAM" id="SSF48264">
    <property type="entry name" value="Cytochrome P450"/>
    <property type="match status" value="1"/>
</dbReference>
<sequence length="209" mass="23168">MGSSNHSETSYNTHFDAFSSGWMAAIIVIGRNPPPHPRSGSSNPPTRPGSAHIPRSSQPPITLPPGVEFWIEIIGLSQTPNYWTIPGKTESQSAIREFRPERWLLKSPNAGMFKPYNGSYILFSIGTRGCVGKKFAQMEFTSVMLGLFREFTVEFGTLGGTKTQEEVKKECLVEMERFATIITFRPAGGMPGARWVRREKKVVGTGDLD</sequence>
<dbReference type="OrthoDB" id="1470350at2759"/>
<dbReference type="InterPro" id="IPR050196">
    <property type="entry name" value="Cytochrome_P450_Monoox"/>
</dbReference>
<evidence type="ECO:0000256" key="2">
    <source>
        <dbReference type="ARBA" id="ARBA00022617"/>
    </source>
</evidence>
<reference evidence="9 10" key="1">
    <citation type="journal article" date="2018" name="Nat. Ecol. Evol.">
        <title>Pezizomycetes genomes reveal the molecular basis of ectomycorrhizal truffle lifestyle.</title>
        <authorList>
            <person name="Murat C."/>
            <person name="Payen T."/>
            <person name="Noel B."/>
            <person name="Kuo A."/>
            <person name="Morin E."/>
            <person name="Chen J."/>
            <person name="Kohler A."/>
            <person name="Krizsan K."/>
            <person name="Balestrini R."/>
            <person name="Da Silva C."/>
            <person name="Montanini B."/>
            <person name="Hainaut M."/>
            <person name="Levati E."/>
            <person name="Barry K.W."/>
            <person name="Belfiori B."/>
            <person name="Cichocki N."/>
            <person name="Clum A."/>
            <person name="Dockter R.B."/>
            <person name="Fauchery L."/>
            <person name="Guy J."/>
            <person name="Iotti M."/>
            <person name="Le Tacon F."/>
            <person name="Lindquist E.A."/>
            <person name="Lipzen A."/>
            <person name="Malagnac F."/>
            <person name="Mello A."/>
            <person name="Molinier V."/>
            <person name="Miyauchi S."/>
            <person name="Poulain J."/>
            <person name="Riccioni C."/>
            <person name="Rubini A."/>
            <person name="Sitrit Y."/>
            <person name="Splivallo R."/>
            <person name="Traeger S."/>
            <person name="Wang M."/>
            <person name="Zifcakova L."/>
            <person name="Wipf D."/>
            <person name="Zambonelli A."/>
            <person name="Paolocci F."/>
            <person name="Nowrousian M."/>
            <person name="Ottonello S."/>
            <person name="Baldrian P."/>
            <person name="Spatafora J.W."/>
            <person name="Henrissat B."/>
            <person name="Nagy L.G."/>
            <person name="Aury J.M."/>
            <person name="Wincker P."/>
            <person name="Grigoriev I.V."/>
            <person name="Bonfante P."/>
            <person name="Martin F.M."/>
        </authorList>
    </citation>
    <scope>NUCLEOTIDE SEQUENCE [LARGE SCALE GENOMIC DNA]</scope>
    <source>
        <strain evidence="9 10">120613-1</strain>
    </source>
</reference>
<keyword evidence="6 7" id="KW-0503">Monooxygenase</keyword>
<evidence type="ECO:0000256" key="4">
    <source>
        <dbReference type="ARBA" id="ARBA00023002"/>
    </source>
</evidence>
<evidence type="ECO:0000256" key="1">
    <source>
        <dbReference type="ARBA" id="ARBA00010617"/>
    </source>
</evidence>
<dbReference type="PROSITE" id="PS00086">
    <property type="entry name" value="CYTOCHROME_P450"/>
    <property type="match status" value="1"/>
</dbReference>
<keyword evidence="4 7" id="KW-0560">Oxidoreductase</keyword>
<keyword evidence="10" id="KW-1185">Reference proteome</keyword>
<dbReference type="GO" id="GO:0005506">
    <property type="term" value="F:iron ion binding"/>
    <property type="evidence" value="ECO:0007669"/>
    <property type="project" value="InterPro"/>
</dbReference>
<evidence type="ECO:0000256" key="5">
    <source>
        <dbReference type="ARBA" id="ARBA00023004"/>
    </source>
</evidence>
<gene>
    <name evidence="9" type="ORF">L873DRAFT_167558</name>
</gene>
<dbReference type="Gene3D" id="1.10.630.10">
    <property type="entry name" value="Cytochrome P450"/>
    <property type="match status" value="1"/>
</dbReference>
<feature type="region of interest" description="Disordered" evidence="8">
    <location>
        <begin position="33"/>
        <end position="61"/>
    </location>
</feature>
<evidence type="ECO:0000256" key="6">
    <source>
        <dbReference type="ARBA" id="ARBA00023033"/>
    </source>
</evidence>
<protein>
    <recommendedName>
        <fullName evidence="11">Cytochrome P450</fullName>
    </recommendedName>
</protein>
<dbReference type="STRING" id="1336337.A0A3N4K1U5"/>